<gene>
    <name evidence="5" type="ORF">HMPREF3228_01810</name>
    <name evidence="4" type="ORF">SK629_0114</name>
</gene>
<reference evidence="4 6" key="1">
    <citation type="submission" date="2014-05" db="EMBL/GenBank/DDBJ databases">
        <authorList>
            <person name="Daugherty S.C."/>
            <person name="Tallon L.J."/>
            <person name="Sadzewicz L."/>
            <person name="Kilian M."/>
            <person name="Tettelin H."/>
        </authorList>
    </citation>
    <scope>NUCLEOTIDE SEQUENCE [LARGE SCALE GENOMIC DNA]</scope>
    <source>
        <strain evidence="4 6">SK629</strain>
    </source>
</reference>
<comment type="caution">
    <text evidence="4">The sequence shown here is derived from an EMBL/GenBank/DDBJ whole genome shotgun (WGS) entry which is preliminary data.</text>
</comment>
<accession>A0A081Q6Y6</accession>
<comment type="function">
    <text evidence="1">Essential cell division protein that coordinates cell division and chromosome segregation. The N-terminus is involved in assembly of the cell-division machinery. The C-terminus functions as a DNA motor that moves dsDNA in an ATP-dependent manner towards the difSL recombination site, which is located within the replication terminus region. Required for activation of the XerS recombinase, allowing activation of chromosome unlinking by recombination.</text>
</comment>
<dbReference type="GO" id="GO:0005524">
    <property type="term" value="F:ATP binding"/>
    <property type="evidence" value="ECO:0007669"/>
    <property type="project" value="UniProtKB-UniRule"/>
</dbReference>
<keyword evidence="2" id="KW-0547">Nucleotide-binding</keyword>
<evidence type="ECO:0000259" key="3">
    <source>
        <dbReference type="PROSITE" id="PS50901"/>
    </source>
</evidence>
<dbReference type="Gene3D" id="3.40.50.300">
    <property type="entry name" value="P-loop containing nucleotide triphosphate hydrolases"/>
    <property type="match status" value="1"/>
</dbReference>
<keyword evidence="2" id="KW-0067">ATP-binding</keyword>
<dbReference type="InterPro" id="IPR003593">
    <property type="entry name" value="AAA+_ATPase"/>
</dbReference>
<dbReference type="InterPro" id="IPR002543">
    <property type="entry name" value="FtsK_dom"/>
</dbReference>
<dbReference type="GO" id="GO:0003677">
    <property type="term" value="F:DNA binding"/>
    <property type="evidence" value="ECO:0007669"/>
    <property type="project" value="InterPro"/>
</dbReference>
<protein>
    <submittedName>
        <fullName evidence="4">FtsK/SpoIIIE family protein</fullName>
    </submittedName>
</protein>
<feature type="domain" description="FtsK" evidence="3">
    <location>
        <begin position="139"/>
        <end position="323"/>
    </location>
</feature>
<name>A0A081Q6Y6_STRMT</name>
<organism evidence="4 6">
    <name type="scientific">Streptococcus mitis</name>
    <dbReference type="NCBI Taxonomy" id="28037"/>
    <lineage>
        <taxon>Bacteria</taxon>
        <taxon>Bacillati</taxon>
        <taxon>Bacillota</taxon>
        <taxon>Bacilli</taxon>
        <taxon>Lactobacillales</taxon>
        <taxon>Streptococcaceae</taxon>
        <taxon>Streptococcus</taxon>
        <taxon>Streptococcus mitis group</taxon>
    </lineage>
</organism>
<dbReference type="InterPro" id="IPR002789">
    <property type="entry name" value="HerA_central"/>
</dbReference>
<dbReference type="PROSITE" id="PS50901">
    <property type="entry name" value="FTSK"/>
    <property type="match status" value="1"/>
</dbReference>
<evidence type="ECO:0000313" key="5">
    <source>
        <dbReference type="EMBL" id="KXA58445.1"/>
    </source>
</evidence>
<proteinExistence type="predicted"/>
<dbReference type="AlphaFoldDB" id="A0A081Q6Y6"/>
<evidence type="ECO:0000313" key="6">
    <source>
        <dbReference type="Proteomes" id="UP000028090"/>
    </source>
</evidence>
<sequence>MTIPIKMPMSENELAKFITSNLNNTLDINGETSFTNSFSISLEAEDKGMFFIPNLPVSYVLDKSLYFKIADICSGILYPYKTLMLQSNAIFIPYKTGDPNLARGFFFPWVNGIPTRLTIPNIQHFINQEVSEIRIPLMSNQVSINLNDVVHLAISGSSGSGKSYFLEYLIRCIRKITDDIVAVDPKRADIYSLGRELNLSVLSPKRGANLNSFITEVNEILGDAINKIYERQEILLENPKATLKRKYIIIDELLALVQGSSKQARDTFAQLLGTVALLGRATKVSLILVSQRFDATAFGGNLAVREQINCSIILGEINTNTTQFLLPNAHIENIVVPSGIGTGIVKFSDGKHDSNIMPLLTPYYNKRCL</sequence>
<dbReference type="SUPFAM" id="SSF52540">
    <property type="entry name" value="P-loop containing nucleoside triphosphate hydrolases"/>
    <property type="match status" value="1"/>
</dbReference>
<dbReference type="RefSeq" id="WP_050492322.1">
    <property type="nucleotide sequence ID" value="NZ_JPFU01000002.1"/>
</dbReference>
<dbReference type="EMBL" id="LRQR01000103">
    <property type="protein sequence ID" value="KXA58445.1"/>
    <property type="molecule type" value="Genomic_DNA"/>
</dbReference>
<dbReference type="Proteomes" id="UP000070065">
    <property type="component" value="Unassembled WGS sequence"/>
</dbReference>
<dbReference type="SMART" id="SM00382">
    <property type="entry name" value="AAA"/>
    <property type="match status" value="1"/>
</dbReference>
<dbReference type="Pfam" id="PF01935">
    <property type="entry name" value="DUF87"/>
    <property type="match status" value="1"/>
</dbReference>
<evidence type="ECO:0000256" key="1">
    <source>
        <dbReference type="ARBA" id="ARBA00045564"/>
    </source>
</evidence>
<evidence type="ECO:0000313" key="7">
    <source>
        <dbReference type="Proteomes" id="UP000070065"/>
    </source>
</evidence>
<dbReference type="PATRIC" id="fig|28037.231.peg.1795"/>
<reference evidence="5 7" key="2">
    <citation type="submission" date="2016-01" db="EMBL/GenBank/DDBJ databases">
        <authorList>
            <person name="Oliw E.H."/>
        </authorList>
    </citation>
    <scope>NUCLEOTIDE SEQUENCE [LARGE SCALE GENOMIC DNA]</scope>
    <source>
        <strain evidence="5 7">CMW7705B</strain>
    </source>
</reference>
<dbReference type="OrthoDB" id="2231693at2"/>
<dbReference type="Proteomes" id="UP000028090">
    <property type="component" value="Unassembled WGS sequence"/>
</dbReference>
<dbReference type="EMBL" id="JPFU01000002">
    <property type="protein sequence ID" value="KEQ38709.1"/>
    <property type="molecule type" value="Genomic_DNA"/>
</dbReference>
<dbReference type="InterPro" id="IPR027417">
    <property type="entry name" value="P-loop_NTPase"/>
</dbReference>
<evidence type="ECO:0000256" key="2">
    <source>
        <dbReference type="PROSITE-ProRule" id="PRU00289"/>
    </source>
</evidence>
<feature type="binding site" evidence="2">
    <location>
        <begin position="156"/>
        <end position="163"/>
    </location>
    <ligand>
        <name>ATP</name>
        <dbReference type="ChEBI" id="CHEBI:30616"/>
    </ligand>
</feature>
<evidence type="ECO:0000313" key="4">
    <source>
        <dbReference type="EMBL" id="KEQ38709.1"/>
    </source>
</evidence>